<organism evidence="2 3">
    <name type="scientific">Paralvinella palmiformis</name>
    <dbReference type="NCBI Taxonomy" id="53620"/>
    <lineage>
        <taxon>Eukaryota</taxon>
        <taxon>Metazoa</taxon>
        <taxon>Spiralia</taxon>
        <taxon>Lophotrochozoa</taxon>
        <taxon>Annelida</taxon>
        <taxon>Polychaeta</taxon>
        <taxon>Sedentaria</taxon>
        <taxon>Canalipalpata</taxon>
        <taxon>Terebellida</taxon>
        <taxon>Terebelliformia</taxon>
        <taxon>Alvinellidae</taxon>
        <taxon>Paralvinella</taxon>
    </lineage>
</organism>
<sequence length="387" mass="44017">MFYFSVYLKSATPKVNILEGEELTIKWIAYNEDERIPPCHWEYAVNDTDRGRTFMAYDEYGDRYEYEGMEPWHFTKTQEPCSGGIRKWAKLKDSGIYVMMLDTGHKIKREDSQTVVKVYSRDLKFSVAVNGKVNNLDLSGGSHLKLPVLKTDKPVNVSIKLSGSFPPSTVTITRDAGEMSCDNMHEMCDDLIDLKNATNAPIAIRIKTGIVGADPVIISQPVVYSVPNNNAAMNAAVVFGVLFFLLLIVLIIIIVLLIVTRRKIRKQMNADKLQVKPKKTSTIQGIKSSLQSAGHDLITAFSVKRQTENGGKEFDIRKCLKDYKAEESNVKEMIVRERNLLERKYSKSQEILLEYMLTNLGRMTASMKVLRNWVKNTENRLNDIEKM</sequence>
<dbReference type="Proteomes" id="UP001208570">
    <property type="component" value="Unassembled WGS sequence"/>
</dbReference>
<keyword evidence="3" id="KW-1185">Reference proteome</keyword>
<gene>
    <name evidence="2" type="ORF">LSH36_420g01024</name>
</gene>
<dbReference type="InterPro" id="IPR035325">
    <property type="entry name" value="DUF5385"/>
</dbReference>
<accession>A0AAD9JD67</accession>
<dbReference type="Pfam" id="PF17359">
    <property type="entry name" value="DUF5385"/>
    <property type="match status" value="1"/>
</dbReference>
<proteinExistence type="predicted"/>
<reference evidence="2" key="1">
    <citation type="journal article" date="2023" name="Mol. Biol. Evol.">
        <title>Third-Generation Sequencing Reveals the Adaptive Role of the Epigenome in Three Deep-Sea Polychaetes.</title>
        <authorList>
            <person name="Perez M."/>
            <person name="Aroh O."/>
            <person name="Sun Y."/>
            <person name="Lan Y."/>
            <person name="Juniper S.K."/>
            <person name="Young C.R."/>
            <person name="Angers B."/>
            <person name="Qian P.Y."/>
        </authorList>
    </citation>
    <scope>NUCLEOTIDE SEQUENCE</scope>
    <source>
        <strain evidence="2">P08H-3</strain>
    </source>
</reference>
<keyword evidence="1" id="KW-0472">Membrane</keyword>
<keyword evidence="1" id="KW-0812">Transmembrane</keyword>
<feature type="transmembrane region" description="Helical" evidence="1">
    <location>
        <begin position="235"/>
        <end position="259"/>
    </location>
</feature>
<name>A0AAD9JD67_9ANNE</name>
<protein>
    <submittedName>
        <fullName evidence="2">Uncharacterized protein</fullName>
    </submittedName>
</protein>
<evidence type="ECO:0000313" key="2">
    <source>
        <dbReference type="EMBL" id="KAK2150155.1"/>
    </source>
</evidence>
<dbReference type="AlphaFoldDB" id="A0AAD9JD67"/>
<dbReference type="EMBL" id="JAODUP010000420">
    <property type="protein sequence ID" value="KAK2150155.1"/>
    <property type="molecule type" value="Genomic_DNA"/>
</dbReference>
<comment type="caution">
    <text evidence="2">The sequence shown here is derived from an EMBL/GenBank/DDBJ whole genome shotgun (WGS) entry which is preliminary data.</text>
</comment>
<evidence type="ECO:0000256" key="1">
    <source>
        <dbReference type="SAM" id="Phobius"/>
    </source>
</evidence>
<keyword evidence="1" id="KW-1133">Transmembrane helix</keyword>
<evidence type="ECO:0000313" key="3">
    <source>
        <dbReference type="Proteomes" id="UP001208570"/>
    </source>
</evidence>